<feature type="transmembrane region" description="Helical" evidence="7">
    <location>
        <begin position="209"/>
        <end position="229"/>
    </location>
</feature>
<dbReference type="InterPro" id="IPR049326">
    <property type="entry name" value="Rhodopsin_dom_fungi"/>
</dbReference>
<evidence type="ECO:0000259" key="8">
    <source>
        <dbReference type="Pfam" id="PF20684"/>
    </source>
</evidence>
<dbReference type="AlphaFoldDB" id="A0A6A5W7V8"/>
<keyword evidence="10" id="KW-1185">Reference proteome</keyword>
<keyword evidence="4 7" id="KW-0472">Membrane</keyword>
<feature type="region of interest" description="Disordered" evidence="6">
    <location>
        <begin position="312"/>
        <end position="341"/>
    </location>
</feature>
<evidence type="ECO:0000313" key="9">
    <source>
        <dbReference type="EMBL" id="KAF1996954.1"/>
    </source>
</evidence>
<dbReference type="Pfam" id="PF20684">
    <property type="entry name" value="Fung_rhodopsin"/>
    <property type="match status" value="1"/>
</dbReference>
<name>A0A6A5W7V8_9PLEO</name>
<evidence type="ECO:0000313" key="10">
    <source>
        <dbReference type="Proteomes" id="UP000799779"/>
    </source>
</evidence>
<feature type="region of interest" description="Disordered" evidence="6">
    <location>
        <begin position="262"/>
        <end position="294"/>
    </location>
</feature>
<evidence type="ECO:0000256" key="2">
    <source>
        <dbReference type="ARBA" id="ARBA00022692"/>
    </source>
</evidence>
<dbReference type="GO" id="GO:0016020">
    <property type="term" value="C:membrane"/>
    <property type="evidence" value="ECO:0007669"/>
    <property type="project" value="UniProtKB-SubCell"/>
</dbReference>
<feature type="compositionally biased region" description="Polar residues" evidence="6">
    <location>
        <begin position="329"/>
        <end position="341"/>
    </location>
</feature>
<evidence type="ECO:0000256" key="6">
    <source>
        <dbReference type="SAM" id="MobiDB-lite"/>
    </source>
</evidence>
<comment type="subcellular location">
    <subcellularLocation>
        <location evidence="1">Membrane</location>
        <topology evidence="1">Multi-pass membrane protein</topology>
    </subcellularLocation>
</comment>
<evidence type="ECO:0000256" key="4">
    <source>
        <dbReference type="ARBA" id="ARBA00023136"/>
    </source>
</evidence>
<dbReference type="InterPro" id="IPR052337">
    <property type="entry name" value="SAT4-like"/>
</dbReference>
<evidence type="ECO:0000256" key="1">
    <source>
        <dbReference type="ARBA" id="ARBA00004141"/>
    </source>
</evidence>
<feature type="transmembrane region" description="Helical" evidence="7">
    <location>
        <begin position="136"/>
        <end position="158"/>
    </location>
</feature>
<proteinExistence type="inferred from homology"/>
<dbReference type="Proteomes" id="UP000799779">
    <property type="component" value="Unassembled WGS sequence"/>
</dbReference>
<feature type="domain" description="Rhodopsin" evidence="8">
    <location>
        <begin position="2"/>
        <end position="234"/>
    </location>
</feature>
<dbReference type="EMBL" id="ML977618">
    <property type="protein sequence ID" value="KAF1996954.1"/>
    <property type="molecule type" value="Genomic_DNA"/>
</dbReference>
<feature type="transmembrane region" description="Helical" evidence="7">
    <location>
        <begin position="170"/>
        <end position="189"/>
    </location>
</feature>
<dbReference type="OrthoDB" id="444631at2759"/>
<protein>
    <recommendedName>
        <fullName evidence="8">Rhodopsin domain-containing protein</fullName>
    </recommendedName>
</protein>
<feature type="compositionally biased region" description="Basic and acidic residues" evidence="6">
    <location>
        <begin position="312"/>
        <end position="328"/>
    </location>
</feature>
<keyword evidence="2 7" id="KW-0812">Transmembrane</keyword>
<feature type="compositionally biased region" description="Polar residues" evidence="6">
    <location>
        <begin position="267"/>
        <end position="281"/>
    </location>
</feature>
<evidence type="ECO:0000256" key="7">
    <source>
        <dbReference type="SAM" id="Phobius"/>
    </source>
</evidence>
<feature type="transmembrane region" description="Helical" evidence="7">
    <location>
        <begin position="93"/>
        <end position="116"/>
    </location>
</feature>
<keyword evidence="3 7" id="KW-1133">Transmembrane helix</keyword>
<comment type="similarity">
    <text evidence="5">Belongs to the SAT4 family.</text>
</comment>
<evidence type="ECO:0000256" key="3">
    <source>
        <dbReference type="ARBA" id="ARBA00022989"/>
    </source>
</evidence>
<reference evidence="9" key="1">
    <citation type="journal article" date="2020" name="Stud. Mycol.">
        <title>101 Dothideomycetes genomes: a test case for predicting lifestyles and emergence of pathogens.</title>
        <authorList>
            <person name="Haridas S."/>
            <person name="Albert R."/>
            <person name="Binder M."/>
            <person name="Bloem J."/>
            <person name="Labutti K."/>
            <person name="Salamov A."/>
            <person name="Andreopoulos B."/>
            <person name="Baker S."/>
            <person name="Barry K."/>
            <person name="Bills G."/>
            <person name="Bluhm B."/>
            <person name="Cannon C."/>
            <person name="Castanera R."/>
            <person name="Culley D."/>
            <person name="Daum C."/>
            <person name="Ezra D."/>
            <person name="Gonzalez J."/>
            <person name="Henrissat B."/>
            <person name="Kuo A."/>
            <person name="Liang C."/>
            <person name="Lipzen A."/>
            <person name="Lutzoni F."/>
            <person name="Magnuson J."/>
            <person name="Mondo S."/>
            <person name="Nolan M."/>
            <person name="Ohm R."/>
            <person name="Pangilinan J."/>
            <person name="Park H.-J."/>
            <person name="Ramirez L."/>
            <person name="Alfaro M."/>
            <person name="Sun H."/>
            <person name="Tritt A."/>
            <person name="Yoshinaga Y."/>
            <person name="Zwiers L.-H."/>
            <person name="Turgeon B."/>
            <person name="Goodwin S."/>
            <person name="Spatafora J."/>
            <person name="Crous P."/>
            <person name="Grigoriev I."/>
        </authorList>
    </citation>
    <scope>NUCLEOTIDE SEQUENCE</scope>
    <source>
        <strain evidence="9">CBS 123094</strain>
    </source>
</reference>
<organism evidence="9 10">
    <name type="scientific">Amniculicola lignicola CBS 123094</name>
    <dbReference type="NCBI Taxonomy" id="1392246"/>
    <lineage>
        <taxon>Eukaryota</taxon>
        <taxon>Fungi</taxon>
        <taxon>Dikarya</taxon>
        <taxon>Ascomycota</taxon>
        <taxon>Pezizomycotina</taxon>
        <taxon>Dothideomycetes</taxon>
        <taxon>Pleosporomycetidae</taxon>
        <taxon>Pleosporales</taxon>
        <taxon>Amniculicolaceae</taxon>
        <taxon>Amniculicola</taxon>
    </lineage>
</organism>
<sequence>MTRLRILHFVGGEDWCIWSAYMLSIGNTIGMTYQAKFALGRHLVTLSPEQLSSCLKAFYATVLSYNMSLTFTKLSILLQYLRIFKVRKLRFACYALIVIVALYGLEMFITSAFPCWPVASFWDSHLKGICFPHKDIWFTNAALNIATDLMIFMLPIPVIKGLNLPTRQKAALLGVFILGFFVCIISILRLPSLHKAVVSTDFSYENIGIAVWSCIEVNVAIVCACLPALKPLISHFFPGLSTTKHTSRSNYMRYGSGRDVANRRPWNKSTLSKAETSVTTKTVHDSESGTGTVPEGEDLVLDCFELQARKANAKEKMRHSETTERHNESSGCTSKNGDLDK</sequence>
<dbReference type="PANTHER" id="PTHR33048:SF47">
    <property type="entry name" value="INTEGRAL MEMBRANE PROTEIN-RELATED"/>
    <property type="match status" value="1"/>
</dbReference>
<dbReference type="PANTHER" id="PTHR33048">
    <property type="entry name" value="PTH11-LIKE INTEGRAL MEMBRANE PROTEIN (AFU_ORTHOLOGUE AFUA_5G11245)"/>
    <property type="match status" value="1"/>
</dbReference>
<gene>
    <name evidence="9" type="ORF">P154DRAFT_497567</name>
</gene>
<accession>A0A6A5W7V8</accession>
<evidence type="ECO:0000256" key="5">
    <source>
        <dbReference type="ARBA" id="ARBA00038359"/>
    </source>
</evidence>